<accession>T1L1K3</accession>
<evidence type="ECO:0000256" key="1">
    <source>
        <dbReference type="SAM" id="Phobius"/>
    </source>
</evidence>
<name>T1L1K3_TETUR</name>
<dbReference type="Proteomes" id="UP000015104">
    <property type="component" value="Unassembled WGS sequence"/>
</dbReference>
<keyword evidence="1" id="KW-0472">Membrane</keyword>
<keyword evidence="3" id="KW-1185">Reference proteome</keyword>
<dbReference type="HOGENOM" id="CLU_2657653_0_0_1"/>
<keyword evidence="1" id="KW-1133">Transmembrane helix</keyword>
<feature type="transmembrane region" description="Helical" evidence="1">
    <location>
        <begin position="20"/>
        <end position="46"/>
    </location>
</feature>
<dbReference type="EMBL" id="CAEY01000904">
    <property type="status" value="NOT_ANNOTATED_CDS"/>
    <property type="molecule type" value="Genomic_DNA"/>
</dbReference>
<reference evidence="3" key="1">
    <citation type="submission" date="2011-08" db="EMBL/GenBank/DDBJ databases">
        <authorList>
            <person name="Rombauts S."/>
        </authorList>
    </citation>
    <scope>NUCLEOTIDE SEQUENCE</scope>
    <source>
        <strain evidence="3">London</strain>
    </source>
</reference>
<dbReference type="AlphaFoldDB" id="T1L1K3"/>
<evidence type="ECO:0000313" key="3">
    <source>
        <dbReference type="Proteomes" id="UP000015104"/>
    </source>
</evidence>
<reference evidence="2" key="2">
    <citation type="submission" date="2015-06" db="UniProtKB">
        <authorList>
            <consortium name="EnsemblMetazoa"/>
        </authorList>
    </citation>
    <scope>IDENTIFICATION</scope>
</reference>
<evidence type="ECO:0000313" key="2">
    <source>
        <dbReference type="EnsemblMetazoa" id="tetur320g00010.1"/>
    </source>
</evidence>
<proteinExistence type="predicted"/>
<keyword evidence="1" id="KW-0812">Transmembrane</keyword>
<dbReference type="EnsemblMetazoa" id="tetur320g00010.1">
    <property type="protein sequence ID" value="tetur320g00010.1"/>
    <property type="gene ID" value="tetur320g00010"/>
</dbReference>
<sequence>MLLDVGLMKLPSLLTAKYQMNFHTMITLSILDLILNFILVHQIWLIKIHLSILKKSRLVFMKISVCYHMLLEFNKQ</sequence>
<protein>
    <submittedName>
        <fullName evidence="2">Uncharacterized protein</fullName>
    </submittedName>
</protein>
<organism evidence="2 3">
    <name type="scientific">Tetranychus urticae</name>
    <name type="common">Two-spotted spider mite</name>
    <dbReference type="NCBI Taxonomy" id="32264"/>
    <lineage>
        <taxon>Eukaryota</taxon>
        <taxon>Metazoa</taxon>
        <taxon>Ecdysozoa</taxon>
        <taxon>Arthropoda</taxon>
        <taxon>Chelicerata</taxon>
        <taxon>Arachnida</taxon>
        <taxon>Acari</taxon>
        <taxon>Acariformes</taxon>
        <taxon>Trombidiformes</taxon>
        <taxon>Prostigmata</taxon>
        <taxon>Eleutherengona</taxon>
        <taxon>Raphignathae</taxon>
        <taxon>Tetranychoidea</taxon>
        <taxon>Tetranychidae</taxon>
        <taxon>Tetranychus</taxon>
    </lineage>
</organism>